<dbReference type="EMBL" id="JAWDID010000002">
    <property type="protein sequence ID" value="MDU0338544.1"/>
    <property type="molecule type" value="Genomic_DNA"/>
</dbReference>
<dbReference type="Proteomes" id="UP001254257">
    <property type="component" value="Unassembled WGS sequence"/>
</dbReference>
<keyword evidence="5 6" id="KW-0560">Oxidoreductase</keyword>
<organism evidence="10 11">
    <name type="scientific">Bosea rubneri</name>
    <dbReference type="NCBI Taxonomy" id="3075434"/>
    <lineage>
        <taxon>Bacteria</taxon>
        <taxon>Pseudomonadati</taxon>
        <taxon>Pseudomonadota</taxon>
        <taxon>Alphaproteobacteria</taxon>
        <taxon>Hyphomicrobiales</taxon>
        <taxon>Boseaceae</taxon>
        <taxon>Bosea</taxon>
    </lineage>
</organism>
<dbReference type="InterPro" id="IPR036250">
    <property type="entry name" value="AcylCo_DH-like_C"/>
</dbReference>
<comment type="cofactor">
    <cofactor evidence="1 6">
        <name>FAD</name>
        <dbReference type="ChEBI" id="CHEBI:57692"/>
    </cofactor>
</comment>
<feature type="domain" description="Acyl-CoA dehydrogenase/oxidase C-terminal" evidence="7">
    <location>
        <begin position="245"/>
        <end position="401"/>
    </location>
</feature>
<dbReference type="Gene3D" id="2.40.110.10">
    <property type="entry name" value="Butyryl-CoA Dehydrogenase, subunit A, domain 2"/>
    <property type="match status" value="1"/>
</dbReference>
<evidence type="ECO:0000256" key="2">
    <source>
        <dbReference type="ARBA" id="ARBA00009347"/>
    </source>
</evidence>
<comment type="similarity">
    <text evidence="2 6">Belongs to the acyl-CoA dehydrogenase family.</text>
</comment>
<evidence type="ECO:0000259" key="7">
    <source>
        <dbReference type="Pfam" id="PF00441"/>
    </source>
</evidence>
<dbReference type="RefSeq" id="WP_316016492.1">
    <property type="nucleotide sequence ID" value="NZ_JAWDID010000002.1"/>
</dbReference>
<dbReference type="InterPro" id="IPR009100">
    <property type="entry name" value="AcylCoA_DH/oxidase_NM_dom_sf"/>
</dbReference>
<dbReference type="Gene3D" id="1.20.140.10">
    <property type="entry name" value="Butyryl-CoA Dehydrogenase, subunit A, domain 3"/>
    <property type="match status" value="1"/>
</dbReference>
<dbReference type="InterPro" id="IPR009075">
    <property type="entry name" value="AcylCo_DH/oxidase_C"/>
</dbReference>
<evidence type="ECO:0000256" key="6">
    <source>
        <dbReference type="RuleBase" id="RU362125"/>
    </source>
</evidence>
<dbReference type="PANTHER" id="PTHR43292:SF3">
    <property type="entry name" value="ACYL-COA DEHYDROGENASE FADE29"/>
    <property type="match status" value="1"/>
</dbReference>
<dbReference type="Gene3D" id="1.10.540.10">
    <property type="entry name" value="Acyl-CoA dehydrogenase/oxidase, N-terminal domain"/>
    <property type="match status" value="1"/>
</dbReference>
<gene>
    <name evidence="10" type="ORF">RKE40_01550</name>
</gene>
<feature type="domain" description="Acyl-CoA dehydrogenase/oxidase N-terminal" evidence="9">
    <location>
        <begin position="22"/>
        <end position="133"/>
    </location>
</feature>
<name>A0ABU3S179_9HYPH</name>
<keyword evidence="4 6" id="KW-0274">FAD</keyword>
<keyword evidence="11" id="KW-1185">Reference proteome</keyword>
<protein>
    <submittedName>
        <fullName evidence="10">Acyl-CoA dehydrogenase family protein</fullName>
    </submittedName>
</protein>
<evidence type="ECO:0000256" key="3">
    <source>
        <dbReference type="ARBA" id="ARBA00022630"/>
    </source>
</evidence>
<reference evidence="10 11" key="1">
    <citation type="submission" date="2023-09" db="EMBL/GenBank/DDBJ databases">
        <title>Whole genome shotgun sequencing (WGS) of Bosea sp. ZW T0_25, isolated from stored onions (Allium cepa).</title>
        <authorList>
            <person name="Stoll D.A."/>
            <person name="Huch M."/>
        </authorList>
    </citation>
    <scope>NUCLEOTIDE SEQUENCE [LARGE SCALE GENOMIC DNA]</scope>
    <source>
        <strain evidence="10 11">ZW T0_25</strain>
    </source>
</reference>
<proteinExistence type="inferred from homology"/>
<feature type="domain" description="Acyl-CoA oxidase/dehydrogenase middle" evidence="8">
    <location>
        <begin position="139"/>
        <end position="233"/>
    </location>
</feature>
<dbReference type="Pfam" id="PF02771">
    <property type="entry name" value="Acyl-CoA_dh_N"/>
    <property type="match status" value="1"/>
</dbReference>
<evidence type="ECO:0000256" key="4">
    <source>
        <dbReference type="ARBA" id="ARBA00022827"/>
    </source>
</evidence>
<sequence length="406" mass="44981">MNGLSAMAAAPSPAAILAAPSDEAFRAGIKAWFAQELPRLAGARYGTAEMQRLAFRREWEDHVCRSGLSGLGWSEAVGGRPLSLSRQAIYHQEYARAKAPLAVNLIGHGIVGPTLIAFGSQEQKDRFIPKLLGNEEIWCQGYSEPNSGSDLASLTTRAERRGDVYILNGQKIWTSFSHLGDWCFLLARTSSEGPRQRGISVFLVDMRLPGIRVRPIRQITGEADYGEVFLDDVEVPVSCRLGEENAGWGIAMAAANFERGTYFIPRIVRLQTELEDLVRLAATTQRDGRKAIEDPLIREAIARLLCDAHALRLHADRMLKQAEDGVPPGVEGSAVKLLWSETHQRLFDLAMDIMGPAFQYGPQEKLAPAEGLWHRDYLWTRAETILAGTSEIQRNIIAERGLELPR</sequence>
<dbReference type="InterPro" id="IPR037069">
    <property type="entry name" value="AcylCoA_DH/ox_N_sf"/>
</dbReference>
<evidence type="ECO:0000256" key="1">
    <source>
        <dbReference type="ARBA" id="ARBA00001974"/>
    </source>
</evidence>
<dbReference type="Pfam" id="PF02770">
    <property type="entry name" value="Acyl-CoA_dh_M"/>
    <property type="match status" value="1"/>
</dbReference>
<keyword evidence="3 6" id="KW-0285">Flavoprotein</keyword>
<dbReference type="SUPFAM" id="SSF56645">
    <property type="entry name" value="Acyl-CoA dehydrogenase NM domain-like"/>
    <property type="match status" value="1"/>
</dbReference>
<comment type="caution">
    <text evidence="10">The sequence shown here is derived from an EMBL/GenBank/DDBJ whole genome shotgun (WGS) entry which is preliminary data.</text>
</comment>
<dbReference type="Pfam" id="PF00441">
    <property type="entry name" value="Acyl-CoA_dh_1"/>
    <property type="match status" value="1"/>
</dbReference>
<dbReference type="InterPro" id="IPR052161">
    <property type="entry name" value="Mycobact_Acyl-CoA_DH"/>
</dbReference>
<evidence type="ECO:0000259" key="8">
    <source>
        <dbReference type="Pfam" id="PF02770"/>
    </source>
</evidence>
<evidence type="ECO:0000256" key="5">
    <source>
        <dbReference type="ARBA" id="ARBA00023002"/>
    </source>
</evidence>
<evidence type="ECO:0000259" key="9">
    <source>
        <dbReference type="Pfam" id="PF02771"/>
    </source>
</evidence>
<accession>A0ABU3S179</accession>
<evidence type="ECO:0000313" key="11">
    <source>
        <dbReference type="Proteomes" id="UP001254257"/>
    </source>
</evidence>
<dbReference type="InterPro" id="IPR013786">
    <property type="entry name" value="AcylCoA_DH/ox_N"/>
</dbReference>
<evidence type="ECO:0000313" key="10">
    <source>
        <dbReference type="EMBL" id="MDU0338544.1"/>
    </source>
</evidence>
<dbReference type="InterPro" id="IPR006091">
    <property type="entry name" value="Acyl-CoA_Oxase/DH_mid-dom"/>
</dbReference>
<dbReference type="PANTHER" id="PTHR43292">
    <property type="entry name" value="ACYL-COA DEHYDROGENASE"/>
    <property type="match status" value="1"/>
</dbReference>
<dbReference type="InterPro" id="IPR046373">
    <property type="entry name" value="Acyl-CoA_Oxase/DH_mid-dom_sf"/>
</dbReference>
<dbReference type="SUPFAM" id="SSF47203">
    <property type="entry name" value="Acyl-CoA dehydrogenase C-terminal domain-like"/>
    <property type="match status" value="1"/>
</dbReference>